<gene>
    <name evidence="3" type="ORF">GCM10010302_63690</name>
</gene>
<sequence>MAQVQLAQRAGGGPGGPRRSQAAQVGVGAGGAERFHAPTLAPPVPPRHAPSALMSGRGPGTRPGPREGGVPGSLDCAGPPEHRRGEPVAGAPRCPGRPRRGGAGMTRPVPGALHHVEIWVPDLERAVVSFGWLLEALGYAPFQSWGDGRSWRLGATYLVFERSPALTAGEHDRCRPGLNHLAFHVEDHLAVDALVREAPRHGWRLMFPDRHPYAGGEGTYAAYLEDADGFEVELVAIEGPA</sequence>
<feature type="compositionally biased region" description="Gly residues" evidence="1">
    <location>
        <begin position="57"/>
        <end position="71"/>
    </location>
</feature>
<feature type="region of interest" description="Disordered" evidence="1">
    <location>
        <begin position="1"/>
        <end position="108"/>
    </location>
</feature>
<comment type="caution">
    <text evidence="3">The sequence shown here is derived from an EMBL/GenBank/DDBJ whole genome shotgun (WGS) entry which is preliminary data.</text>
</comment>
<dbReference type="PROSITE" id="PS51819">
    <property type="entry name" value="VOC"/>
    <property type="match status" value="1"/>
</dbReference>
<evidence type="ECO:0000313" key="4">
    <source>
        <dbReference type="Proteomes" id="UP001501867"/>
    </source>
</evidence>
<evidence type="ECO:0000259" key="2">
    <source>
        <dbReference type="PROSITE" id="PS51819"/>
    </source>
</evidence>
<organism evidence="3 4">
    <name type="scientific">Streptomyces polychromogenes</name>
    <dbReference type="NCBI Taxonomy" id="67342"/>
    <lineage>
        <taxon>Bacteria</taxon>
        <taxon>Bacillati</taxon>
        <taxon>Actinomycetota</taxon>
        <taxon>Actinomycetes</taxon>
        <taxon>Kitasatosporales</taxon>
        <taxon>Streptomycetaceae</taxon>
        <taxon>Streptomyces</taxon>
    </lineage>
</organism>
<feature type="domain" description="VOC" evidence="2">
    <location>
        <begin position="112"/>
        <end position="237"/>
    </location>
</feature>
<dbReference type="Gene3D" id="3.10.180.10">
    <property type="entry name" value="2,3-Dihydroxybiphenyl 1,2-Dioxygenase, domain 1"/>
    <property type="match status" value="1"/>
</dbReference>
<proteinExistence type="predicted"/>
<protein>
    <recommendedName>
        <fullName evidence="2">VOC domain-containing protein</fullName>
    </recommendedName>
</protein>
<dbReference type="Pfam" id="PF13669">
    <property type="entry name" value="Glyoxalase_4"/>
    <property type="match status" value="1"/>
</dbReference>
<dbReference type="EMBL" id="BAAABV010000028">
    <property type="protein sequence ID" value="GAA0315863.1"/>
    <property type="molecule type" value="Genomic_DNA"/>
</dbReference>
<keyword evidence="4" id="KW-1185">Reference proteome</keyword>
<dbReference type="Proteomes" id="UP001501867">
    <property type="component" value="Unassembled WGS sequence"/>
</dbReference>
<name>A0ABN0VS04_9ACTN</name>
<accession>A0ABN0VS04</accession>
<dbReference type="SUPFAM" id="SSF54593">
    <property type="entry name" value="Glyoxalase/Bleomycin resistance protein/Dihydroxybiphenyl dioxygenase"/>
    <property type="match status" value="1"/>
</dbReference>
<feature type="compositionally biased region" description="Low complexity" evidence="1">
    <location>
        <begin position="17"/>
        <end position="26"/>
    </location>
</feature>
<evidence type="ECO:0000313" key="3">
    <source>
        <dbReference type="EMBL" id="GAA0315863.1"/>
    </source>
</evidence>
<dbReference type="PANTHER" id="PTHR36113">
    <property type="entry name" value="LYASE, PUTATIVE-RELATED-RELATED"/>
    <property type="match status" value="1"/>
</dbReference>
<evidence type="ECO:0000256" key="1">
    <source>
        <dbReference type="SAM" id="MobiDB-lite"/>
    </source>
</evidence>
<dbReference type="PANTHER" id="PTHR36113:SF6">
    <property type="entry name" value="FOSFOMYCIN RESISTANCE PROTEIN FOSX"/>
    <property type="match status" value="1"/>
</dbReference>
<dbReference type="InterPro" id="IPR037523">
    <property type="entry name" value="VOC_core"/>
</dbReference>
<reference evidence="3 4" key="1">
    <citation type="journal article" date="2019" name="Int. J. Syst. Evol. Microbiol.">
        <title>The Global Catalogue of Microorganisms (GCM) 10K type strain sequencing project: providing services to taxonomists for standard genome sequencing and annotation.</title>
        <authorList>
            <consortium name="The Broad Institute Genomics Platform"/>
            <consortium name="The Broad Institute Genome Sequencing Center for Infectious Disease"/>
            <person name="Wu L."/>
            <person name="Ma J."/>
        </authorList>
    </citation>
    <scope>NUCLEOTIDE SEQUENCE [LARGE SCALE GENOMIC DNA]</scope>
    <source>
        <strain evidence="3 4">JCM 4505</strain>
    </source>
</reference>
<dbReference type="InterPro" id="IPR029068">
    <property type="entry name" value="Glyas_Bleomycin-R_OHBP_Dase"/>
</dbReference>
<dbReference type="InterPro" id="IPR051332">
    <property type="entry name" value="Fosfomycin_Res_Enzymes"/>
</dbReference>